<dbReference type="PROSITE" id="PS51257">
    <property type="entry name" value="PROKAR_LIPOPROTEIN"/>
    <property type="match status" value="1"/>
</dbReference>
<sequence length="238" mass="25057">MKTSKALLKLLVVGCLSVSCALPLTASAEDTSAPSAMQESVVKSELPSGVNRIQLLKSGETTATVKTSSVAAGHAYIPKDTNINLELIDPISSKKSKEGNTFRLKTIENLLINDVVVIPANQEVLGTITKSRKNGMLGRKGRLEFKIDSIKTINGVNVPLTAEVKGKGHSDNGAVAVAAAVSLVGGLFMKGTNIYYEPGQKFVAVVSTDTDLNTTVDDLPNAMNPSKPTGQNIVLPIK</sequence>
<dbReference type="Proteomes" id="UP000300381">
    <property type="component" value="Unassembled WGS sequence"/>
</dbReference>
<dbReference type="AlphaFoldDB" id="A0A480B8B0"/>
<evidence type="ECO:0000256" key="1">
    <source>
        <dbReference type="SAM" id="SignalP"/>
    </source>
</evidence>
<protein>
    <recommendedName>
        <fullName evidence="4">Lipoprotein</fullName>
    </recommendedName>
</protein>
<name>A0A480B8B0_9FIRM</name>
<keyword evidence="1" id="KW-0732">Signal</keyword>
<reference evidence="2 3" key="1">
    <citation type="submission" date="2019-03" db="EMBL/GenBank/DDBJ databases">
        <title>Draft genome sequences of two Veillonella tobetsuensis clinical isolates from intraoperative bronchial fluids of elderly patients with pulmonary carcinoma.</title>
        <authorList>
            <person name="Akiyama T."/>
        </authorList>
    </citation>
    <scope>NUCLEOTIDE SEQUENCE [LARGE SCALE GENOMIC DNA]</scope>
    <source>
        <strain evidence="2 3">PAGU 1578</strain>
    </source>
</reference>
<organism evidence="2 3">
    <name type="scientific">Veillonella tobetsuensis</name>
    <dbReference type="NCBI Taxonomy" id="1110546"/>
    <lineage>
        <taxon>Bacteria</taxon>
        <taxon>Bacillati</taxon>
        <taxon>Bacillota</taxon>
        <taxon>Negativicutes</taxon>
        <taxon>Veillonellales</taxon>
        <taxon>Veillonellaceae</taxon>
        <taxon>Veillonella</taxon>
    </lineage>
</organism>
<feature type="signal peptide" evidence="1">
    <location>
        <begin position="1"/>
        <end position="28"/>
    </location>
</feature>
<feature type="chain" id="PRO_5019855931" description="Lipoprotein" evidence="1">
    <location>
        <begin position="29"/>
        <end position="238"/>
    </location>
</feature>
<evidence type="ECO:0000313" key="2">
    <source>
        <dbReference type="EMBL" id="GCL68135.1"/>
    </source>
</evidence>
<dbReference type="EMBL" id="BJCQ01000049">
    <property type="protein sequence ID" value="GCL68135.1"/>
    <property type="molecule type" value="Genomic_DNA"/>
</dbReference>
<accession>A0A480B8B0</accession>
<gene>
    <name evidence="2" type="ORF">PAGU1578_17560</name>
</gene>
<evidence type="ECO:0008006" key="4">
    <source>
        <dbReference type="Google" id="ProtNLM"/>
    </source>
</evidence>
<dbReference type="RefSeq" id="WP_137661270.1">
    <property type="nucleotide sequence ID" value="NZ_BJCQ01000049.1"/>
</dbReference>
<comment type="caution">
    <text evidence="2">The sequence shown here is derived from an EMBL/GenBank/DDBJ whole genome shotgun (WGS) entry which is preliminary data.</text>
</comment>
<evidence type="ECO:0000313" key="3">
    <source>
        <dbReference type="Proteomes" id="UP000300381"/>
    </source>
</evidence>
<proteinExistence type="predicted"/>